<comment type="caution">
    <text evidence="1">The sequence shown here is derived from an EMBL/GenBank/DDBJ whole genome shotgun (WGS) entry which is preliminary data.</text>
</comment>
<dbReference type="EMBL" id="BKAR01000013">
    <property type="protein sequence ID" value="GEP84669.1"/>
    <property type="molecule type" value="Genomic_DNA"/>
</dbReference>
<gene>
    <name evidence="1" type="ORF">SPI02_12540</name>
</gene>
<proteinExistence type="predicted"/>
<organism evidence="1 2">
    <name type="scientific">Staphylococcus piscifermentans</name>
    <dbReference type="NCBI Taxonomy" id="70258"/>
    <lineage>
        <taxon>Bacteria</taxon>
        <taxon>Bacillati</taxon>
        <taxon>Bacillota</taxon>
        <taxon>Bacilli</taxon>
        <taxon>Bacillales</taxon>
        <taxon>Staphylococcaceae</taxon>
        <taxon>Staphylococcus</taxon>
    </lineage>
</organism>
<dbReference type="AlphaFoldDB" id="A0A239TV76"/>
<evidence type="ECO:0000313" key="1">
    <source>
        <dbReference type="EMBL" id="GEP84669.1"/>
    </source>
</evidence>
<reference evidence="1 2" key="1">
    <citation type="submission" date="2019-07" db="EMBL/GenBank/DDBJ databases">
        <title>Whole genome shotgun sequence of Staphylococcus piscifermentans NBRC 109625.</title>
        <authorList>
            <person name="Hosoyama A."/>
            <person name="Uohara A."/>
            <person name="Ohji S."/>
            <person name="Ichikawa N."/>
        </authorList>
    </citation>
    <scope>NUCLEOTIDE SEQUENCE [LARGE SCALE GENOMIC DNA]</scope>
    <source>
        <strain evidence="1 2">NBRC 109625</strain>
    </source>
</reference>
<dbReference type="RefSeq" id="WP_095104425.1">
    <property type="nucleotide sequence ID" value="NZ_BKAR01000013.1"/>
</dbReference>
<dbReference type="Pfam" id="PF14595">
    <property type="entry name" value="Thioredoxin_9"/>
    <property type="match status" value="1"/>
</dbReference>
<name>A0A239TV76_9STAP</name>
<dbReference type="SUPFAM" id="SSF52833">
    <property type="entry name" value="Thioredoxin-like"/>
    <property type="match status" value="1"/>
</dbReference>
<dbReference type="Gene3D" id="3.40.30.10">
    <property type="entry name" value="Glutaredoxin"/>
    <property type="match status" value="1"/>
</dbReference>
<dbReference type="OrthoDB" id="6120799at2"/>
<dbReference type="InterPro" id="IPR036249">
    <property type="entry name" value="Thioredoxin-like_sf"/>
</dbReference>
<sequence>MANLETYYKNSQDLSTYIEQMNENKEALLKIYNDFSVPQDDERINKIKHKDYNKVLVISEDWCGDAMMNIAILKHISELLNLEVHVFHRDQDTDLIDQYLTNGKSRSIPIFIFLNDNFEQENVWGPRATSVQSFVEKTRKDYLPSKEDPDYEEKAQQVHTVIANRFKTDSNLWKDVYNSIIDKLLNP</sequence>
<dbReference type="Proteomes" id="UP000321736">
    <property type="component" value="Unassembled WGS sequence"/>
</dbReference>
<protein>
    <submittedName>
        <fullName evidence="1">Thioredoxin</fullName>
    </submittedName>
</protein>
<accession>A0A239TV76</accession>
<keyword evidence="2" id="KW-1185">Reference proteome</keyword>
<evidence type="ECO:0000313" key="2">
    <source>
        <dbReference type="Proteomes" id="UP000321736"/>
    </source>
</evidence>